<protein>
    <recommendedName>
        <fullName evidence="3">Transposase</fullName>
    </recommendedName>
</protein>
<evidence type="ECO:0008006" key="3">
    <source>
        <dbReference type="Google" id="ProtNLM"/>
    </source>
</evidence>
<evidence type="ECO:0000313" key="1">
    <source>
        <dbReference type="EMBL" id="SDY73746.1"/>
    </source>
</evidence>
<dbReference type="EMBL" id="FNPG01000032">
    <property type="protein sequence ID" value="SDY73746.1"/>
    <property type="molecule type" value="Genomic_DNA"/>
</dbReference>
<dbReference type="OrthoDB" id="9775203at2"/>
<dbReference type="RefSeq" id="WP_083354563.1">
    <property type="nucleotide sequence ID" value="NZ_FNPG01000032.1"/>
</dbReference>
<organism evidence="1 2">
    <name type="scientific">Lachnobacterium bovis DSM 14045</name>
    <dbReference type="NCBI Taxonomy" id="1122142"/>
    <lineage>
        <taxon>Bacteria</taxon>
        <taxon>Bacillati</taxon>
        <taxon>Bacillota</taxon>
        <taxon>Clostridia</taxon>
        <taxon>Lachnospirales</taxon>
        <taxon>Lachnospiraceae</taxon>
        <taxon>Lachnobacterium</taxon>
    </lineage>
</organism>
<reference evidence="1 2" key="1">
    <citation type="submission" date="2016-10" db="EMBL/GenBank/DDBJ databases">
        <authorList>
            <person name="de Groot N.N."/>
        </authorList>
    </citation>
    <scope>NUCLEOTIDE SEQUENCE [LARGE SCALE GENOMIC DNA]</scope>
    <source>
        <strain evidence="1 2">DSM 14045</strain>
    </source>
</reference>
<evidence type="ECO:0000313" key="2">
    <source>
        <dbReference type="Proteomes" id="UP000183918"/>
    </source>
</evidence>
<accession>A0A1H3MAY1</accession>
<gene>
    <name evidence="1" type="ORF">SAMN02910414_02262</name>
</gene>
<dbReference type="AlphaFoldDB" id="A0A1H3MAY1"/>
<name>A0A1H3MAY1_9FIRM</name>
<sequence>MEDFIWEFKISFNSYYNYLKGNKNEYYAQRKVIFDNLLKQDFTISNKNKVWCTDFTYMRQANGRFRYNCTIIDLYDRSAITSVNADYMNTEYDNAPMKLRFS</sequence>
<dbReference type="InterPro" id="IPR012337">
    <property type="entry name" value="RNaseH-like_sf"/>
</dbReference>
<proteinExistence type="predicted"/>
<dbReference type="STRING" id="1122142.SAMN02910414_02262"/>
<keyword evidence="2" id="KW-1185">Reference proteome</keyword>
<dbReference type="SUPFAM" id="SSF53098">
    <property type="entry name" value="Ribonuclease H-like"/>
    <property type="match status" value="1"/>
</dbReference>
<dbReference type="Proteomes" id="UP000183918">
    <property type="component" value="Unassembled WGS sequence"/>
</dbReference>